<dbReference type="RefSeq" id="WP_203191539.1">
    <property type="nucleotide sequence ID" value="NZ_CP063362.1"/>
</dbReference>
<keyword evidence="3" id="KW-0804">Transcription</keyword>
<dbReference type="Proteomes" id="UP000596427">
    <property type="component" value="Chromosome"/>
</dbReference>
<protein>
    <submittedName>
        <fullName evidence="6">IclR family transcriptional regulator</fullName>
    </submittedName>
</protein>
<dbReference type="SUPFAM" id="SSF46785">
    <property type="entry name" value="Winged helix' DNA-binding domain"/>
    <property type="match status" value="1"/>
</dbReference>
<dbReference type="AlphaFoldDB" id="A0A974PJ86"/>
<keyword evidence="1" id="KW-0805">Transcription regulation</keyword>
<dbReference type="GO" id="GO:0003700">
    <property type="term" value="F:DNA-binding transcription factor activity"/>
    <property type="evidence" value="ECO:0007669"/>
    <property type="project" value="TreeGrafter"/>
</dbReference>
<proteinExistence type="predicted"/>
<reference evidence="6 7" key="1">
    <citation type="submission" date="2020-10" db="EMBL/GenBank/DDBJ databases">
        <title>Degradation of 1,4-Dioxane by Xanthobacter sp. YN2, via a Novel Group-2 Soluble Di-Iron Monooxygenase.</title>
        <authorList>
            <person name="Ma F."/>
            <person name="Wang Y."/>
            <person name="Yang J."/>
            <person name="Guo H."/>
            <person name="Su D."/>
            <person name="Yu L."/>
        </authorList>
    </citation>
    <scope>NUCLEOTIDE SEQUENCE [LARGE SCALE GENOMIC DNA]</scope>
    <source>
        <strain evidence="6 7">YN2</strain>
    </source>
</reference>
<evidence type="ECO:0000313" key="7">
    <source>
        <dbReference type="Proteomes" id="UP000596427"/>
    </source>
</evidence>
<dbReference type="InterPro" id="IPR050707">
    <property type="entry name" value="HTH_MetabolicPath_Reg"/>
</dbReference>
<dbReference type="Pfam" id="PF09339">
    <property type="entry name" value="HTH_IclR"/>
    <property type="match status" value="1"/>
</dbReference>
<dbReference type="InterPro" id="IPR036388">
    <property type="entry name" value="WH-like_DNA-bd_sf"/>
</dbReference>
<evidence type="ECO:0000256" key="2">
    <source>
        <dbReference type="ARBA" id="ARBA00023125"/>
    </source>
</evidence>
<evidence type="ECO:0000256" key="3">
    <source>
        <dbReference type="ARBA" id="ARBA00023163"/>
    </source>
</evidence>
<accession>A0A974PJ86</accession>
<keyword evidence="7" id="KW-1185">Reference proteome</keyword>
<organism evidence="6 7">
    <name type="scientific">Xanthobacter dioxanivorans</name>
    <dbReference type="NCBI Taxonomy" id="2528964"/>
    <lineage>
        <taxon>Bacteria</taxon>
        <taxon>Pseudomonadati</taxon>
        <taxon>Pseudomonadota</taxon>
        <taxon>Alphaproteobacteria</taxon>
        <taxon>Hyphomicrobiales</taxon>
        <taxon>Xanthobacteraceae</taxon>
        <taxon>Xanthobacter</taxon>
    </lineage>
</organism>
<dbReference type="PROSITE" id="PS51078">
    <property type="entry name" value="ICLR_ED"/>
    <property type="match status" value="1"/>
</dbReference>
<name>A0A974PJ86_9HYPH</name>
<gene>
    <name evidence="6" type="ORF">EZH22_15920</name>
</gene>
<dbReference type="InterPro" id="IPR005471">
    <property type="entry name" value="Tscrpt_reg_IclR_N"/>
</dbReference>
<dbReference type="InterPro" id="IPR029016">
    <property type="entry name" value="GAF-like_dom_sf"/>
</dbReference>
<evidence type="ECO:0000256" key="1">
    <source>
        <dbReference type="ARBA" id="ARBA00023015"/>
    </source>
</evidence>
<dbReference type="KEGG" id="xdi:EZH22_15920"/>
<dbReference type="PROSITE" id="PS51077">
    <property type="entry name" value="HTH_ICLR"/>
    <property type="match status" value="1"/>
</dbReference>
<dbReference type="InterPro" id="IPR036390">
    <property type="entry name" value="WH_DNA-bd_sf"/>
</dbReference>
<dbReference type="SUPFAM" id="SSF55781">
    <property type="entry name" value="GAF domain-like"/>
    <property type="match status" value="1"/>
</dbReference>
<feature type="domain" description="HTH iclR-type" evidence="4">
    <location>
        <begin position="9"/>
        <end position="70"/>
    </location>
</feature>
<dbReference type="InterPro" id="IPR014757">
    <property type="entry name" value="Tscrpt_reg_IclR_C"/>
</dbReference>
<dbReference type="Gene3D" id="1.10.10.10">
    <property type="entry name" value="Winged helix-like DNA-binding domain superfamily/Winged helix DNA-binding domain"/>
    <property type="match status" value="1"/>
</dbReference>
<evidence type="ECO:0000313" key="6">
    <source>
        <dbReference type="EMBL" id="QRG04662.1"/>
    </source>
</evidence>
<evidence type="ECO:0000259" key="5">
    <source>
        <dbReference type="PROSITE" id="PS51078"/>
    </source>
</evidence>
<dbReference type="GO" id="GO:0045892">
    <property type="term" value="P:negative regulation of DNA-templated transcription"/>
    <property type="evidence" value="ECO:0007669"/>
    <property type="project" value="TreeGrafter"/>
</dbReference>
<dbReference type="SMART" id="SM00346">
    <property type="entry name" value="HTH_ICLR"/>
    <property type="match status" value="1"/>
</dbReference>
<sequence length="235" mass="25777">MSELKTKSVDAVVRALQILKSFDTNAKDMSLADICRRTGIVKSTTLRMLLSLAEEGMVTITPDRRYALGPELYRLGKRYADNVEFEDHIRPVMKELVTSTQECVSFFQRVGNKRMCLFREDSDQLLREHVAEGDTVSLDKGAAGRVLTHFTKHDAMVPGPAKTLESLPFVSIGERDAEIGGIAAPVFSNVAGLVGAMTISAPLTRLTESRIAALQPLVYEAAARVSKVLGARFYG</sequence>
<dbReference type="PANTHER" id="PTHR30136">
    <property type="entry name" value="HELIX-TURN-HELIX TRANSCRIPTIONAL REGULATOR, ICLR FAMILY"/>
    <property type="match status" value="1"/>
</dbReference>
<dbReference type="GO" id="GO:0003677">
    <property type="term" value="F:DNA binding"/>
    <property type="evidence" value="ECO:0007669"/>
    <property type="project" value="UniProtKB-KW"/>
</dbReference>
<feature type="domain" description="IclR-ED" evidence="5">
    <location>
        <begin position="71"/>
        <end position="231"/>
    </location>
</feature>
<keyword evidence="2" id="KW-0238">DNA-binding</keyword>
<dbReference type="PANTHER" id="PTHR30136:SF39">
    <property type="entry name" value="TRANSCRIPTIONAL REGULATORY PROTEIN"/>
    <property type="match status" value="1"/>
</dbReference>
<dbReference type="Gene3D" id="3.30.450.40">
    <property type="match status" value="2"/>
</dbReference>
<dbReference type="EMBL" id="CP063362">
    <property type="protein sequence ID" value="QRG04662.1"/>
    <property type="molecule type" value="Genomic_DNA"/>
</dbReference>
<evidence type="ECO:0000259" key="4">
    <source>
        <dbReference type="PROSITE" id="PS51077"/>
    </source>
</evidence>